<dbReference type="Proteomes" id="UP001582793">
    <property type="component" value="Unassembled WGS sequence"/>
</dbReference>
<gene>
    <name evidence="5" type="ORF">AAFH96_08735</name>
</gene>
<name>A0ABV5CMG7_9ACTN</name>
<dbReference type="InterPro" id="IPR050204">
    <property type="entry name" value="AraC_XylS_family_regulators"/>
</dbReference>
<dbReference type="Gene3D" id="1.10.10.60">
    <property type="entry name" value="Homeodomain-like"/>
    <property type="match status" value="1"/>
</dbReference>
<dbReference type="PANTHER" id="PTHR46796:SF15">
    <property type="entry name" value="BLL1074 PROTEIN"/>
    <property type="match status" value="1"/>
</dbReference>
<organism evidence="5 6">
    <name type="scientific">Polymorphospora lycopeni</name>
    <dbReference type="NCBI Taxonomy" id="3140240"/>
    <lineage>
        <taxon>Bacteria</taxon>
        <taxon>Bacillati</taxon>
        <taxon>Actinomycetota</taxon>
        <taxon>Actinomycetes</taxon>
        <taxon>Micromonosporales</taxon>
        <taxon>Micromonosporaceae</taxon>
        <taxon>Polymorphospora</taxon>
    </lineage>
</organism>
<evidence type="ECO:0000313" key="5">
    <source>
        <dbReference type="EMBL" id="MFB6393193.1"/>
    </source>
</evidence>
<keyword evidence="2" id="KW-0238">DNA-binding</keyword>
<evidence type="ECO:0000256" key="1">
    <source>
        <dbReference type="ARBA" id="ARBA00023015"/>
    </source>
</evidence>
<dbReference type="RefSeq" id="WP_375733773.1">
    <property type="nucleotide sequence ID" value="NZ_JBCGDC010000018.1"/>
</dbReference>
<dbReference type="InterPro" id="IPR046532">
    <property type="entry name" value="DUF6597"/>
</dbReference>
<proteinExistence type="predicted"/>
<dbReference type="PROSITE" id="PS01124">
    <property type="entry name" value="HTH_ARAC_FAMILY_2"/>
    <property type="match status" value="1"/>
</dbReference>
<keyword evidence="6" id="KW-1185">Reference proteome</keyword>
<keyword evidence="3" id="KW-0804">Transcription</keyword>
<dbReference type="EMBL" id="JBCGDC010000018">
    <property type="protein sequence ID" value="MFB6393193.1"/>
    <property type="molecule type" value="Genomic_DNA"/>
</dbReference>
<sequence length="243" mass="25466">MYGEQPSAVPGTVRWRGAGVGDDHEVRVLPDGCMDLIWSDRGGDDGGLLVAGPDTVAYLATRRAGETSIGLRFPPGTGPAVFGLAAHELRDQRVPLADLWPAADVRRLAGLVARSPYPGRVLEAAALDRLRAGPGPDPLAGEVVARLRAGRSVAATAAAVGLGERLLRRRSHALFGYGPKTLARILRMRRALALVDAGRAAAEVAVTAGYADQAHLAREIKALAGVPLGVLRPRRPDRPIAAA</sequence>
<dbReference type="SMART" id="SM00342">
    <property type="entry name" value="HTH_ARAC"/>
    <property type="match status" value="1"/>
</dbReference>
<evidence type="ECO:0000256" key="2">
    <source>
        <dbReference type="ARBA" id="ARBA00023125"/>
    </source>
</evidence>
<dbReference type="Pfam" id="PF12833">
    <property type="entry name" value="HTH_18"/>
    <property type="match status" value="1"/>
</dbReference>
<dbReference type="InterPro" id="IPR018060">
    <property type="entry name" value="HTH_AraC"/>
</dbReference>
<evidence type="ECO:0000313" key="6">
    <source>
        <dbReference type="Proteomes" id="UP001582793"/>
    </source>
</evidence>
<accession>A0ABV5CMG7</accession>
<protein>
    <submittedName>
        <fullName evidence="5">Helix-turn-helix domain-containing protein</fullName>
    </submittedName>
</protein>
<feature type="domain" description="HTH araC/xylS-type" evidence="4">
    <location>
        <begin position="137"/>
        <end position="234"/>
    </location>
</feature>
<keyword evidence="1" id="KW-0805">Transcription regulation</keyword>
<evidence type="ECO:0000259" key="4">
    <source>
        <dbReference type="PROSITE" id="PS01124"/>
    </source>
</evidence>
<evidence type="ECO:0000256" key="3">
    <source>
        <dbReference type="ARBA" id="ARBA00023163"/>
    </source>
</evidence>
<reference evidence="5 6" key="1">
    <citation type="submission" date="2024-04" db="EMBL/GenBank/DDBJ databases">
        <title>Polymorphospora sp. isolated from Baiyangdian Lake in Xiong'an New Area.</title>
        <authorList>
            <person name="Zhang X."/>
            <person name="Liu J."/>
        </authorList>
    </citation>
    <scope>NUCLEOTIDE SEQUENCE [LARGE SCALE GENOMIC DNA]</scope>
    <source>
        <strain evidence="5 6">2-325</strain>
    </source>
</reference>
<dbReference type="Pfam" id="PF20240">
    <property type="entry name" value="DUF6597"/>
    <property type="match status" value="1"/>
</dbReference>
<comment type="caution">
    <text evidence="5">The sequence shown here is derived from an EMBL/GenBank/DDBJ whole genome shotgun (WGS) entry which is preliminary data.</text>
</comment>
<dbReference type="PANTHER" id="PTHR46796">
    <property type="entry name" value="HTH-TYPE TRANSCRIPTIONAL ACTIVATOR RHAS-RELATED"/>
    <property type="match status" value="1"/>
</dbReference>